<dbReference type="SUPFAM" id="SSF51735">
    <property type="entry name" value="NAD(P)-binding Rossmann-fold domains"/>
    <property type="match status" value="1"/>
</dbReference>
<proteinExistence type="predicted"/>
<dbReference type="OrthoDB" id="10262413at2759"/>
<evidence type="ECO:0000313" key="2">
    <source>
        <dbReference type="EMBL" id="KAG9228607.1"/>
    </source>
</evidence>
<evidence type="ECO:0000259" key="1">
    <source>
        <dbReference type="Pfam" id="PF01370"/>
    </source>
</evidence>
<dbReference type="Proteomes" id="UP000824998">
    <property type="component" value="Unassembled WGS sequence"/>
</dbReference>
<dbReference type="Pfam" id="PF01370">
    <property type="entry name" value="Epimerase"/>
    <property type="match status" value="1"/>
</dbReference>
<dbReference type="InterPro" id="IPR051783">
    <property type="entry name" value="NAD(P)-dependent_oxidoreduct"/>
</dbReference>
<dbReference type="PANTHER" id="PTHR48079">
    <property type="entry name" value="PROTEIN YEEZ"/>
    <property type="match status" value="1"/>
</dbReference>
<dbReference type="CDD" id="cd05262">
    <property type="entry name" value="SDR_a7"/>
    <property type="match status" value="1"/>
</dbReference>
<feature type="domain" description="NAD-dependent epimerase/dehydratase" evidence="1">
    <location>
        <begin position="3"/>
        <end position="223"/>
    </location>
</feature>
<evidence type="ECO:0000313" key="3">
    <source>
        <dbReference type="Proteomes" id="UP000824998"/>
    </source>
</evidence>
<name>A0A9P7Y839_9HELO</name>
<protein>
    <submittedName>
        <fullName evidence="2">Nucleoside-diphosphate-sugar epimerase</fullName>
    </submittedName>
</protein>
<dbReference type="GO" id="GO:0005737">
    <property type="term" value="C:cytoplasm"/>
    <property type="evidence" value="ECO:0007669"/>
    <property type="project" value="TreeGrafter"/>
</dbReference>
<gene>
    <name evidence="2" type="ORF">BJ875DRAFT_489700</name>
</gene>
<dbReference type="InterPro" id="IPR036291">
    <property type="entry name" value="NAD(P)-bd_dom_sf"/>
</dbReference>
<organism evidence="2 3">
    <name type="scientific">Amylocarpus encephaloides</name>
    <dbReference type="NCBI Taxonomy" id="45428"/>
    <lineage>
        <taxon>Eukaryota</taxon>
        <taxon>Fungi</taxon>
        <taxon>Dikarya</taxon>
        <taxon>Ascomycota</taxon>
        <taxon>Pezizomycotina</taxon>
        <taxon>Leotiomycetes</taxon>
        <taxon>Helotiales</taxon>
        <taxon>Helotiales incertae sedis</taxon>
        <taxon>Amylocarpus</taxon>
    </lineage>
</organism>
<reference evidence="2" key="1">
    <citation type="journal article" date="2021" name="IMA Fungus">
        <title>Genomic characterization of three marine fungi, including Emericellopsis atlantica sp. nov. with signatures of a generalist lifestyle and marine biomass degradation.</title>
        <authorList>
            <person name="Hagestad O.C."/>
            <person name="Hou L."/>
            <person name="Andersen J.H."/>
            <person name="Hansen E.H."/>
            <person name="Altermark B."/>
            <person name="Li C."/>
            <person name="Kuhnert E."/>
            <person name="Cox R.J."/>
            <person name="Crous P.W."/>
            <person name="Spatafora J.W."/>
            <person name="Lail K."/>
            <person name="Amirebrahimi M."/>
            <person name="Lipzen A."/>
            <person name="Pangilinan J."/>
            <person name="Andreopoulos W."/>
            <person name="Hayes R.D."/>
            <person name="Ng V."/>
            <person name="Grigoriev I.V."/>
            <person name="Jackson S.A."/>
            <person name="Sutton T.D.S."/>
            <person name="Dobson A.D.W."/>
            <person name="Rama T."/>
        </authorList>
    </citation>
    <scope>NUCLEOTIDE SEQUENCE</scope>
    <source>
        <strain evidence="2">TRa018bII</strain>
    </source>
</reference>
<dbReference type="EMBL" id="MU251895">
    <property type="protein sequence ID" value="KAG9228607.1"/>
    <property type="molecule type" value="Genomic_DNA"/>
</dbReference>
<comment type="caution">
    <text evidence="2">The sequence shown here is derived from an EMBL/GenBank/DDBJ whole genome shotgun (WGS) entry which is preliminary data.</text>
</comment>
<dbReference type="AlphaFoldDB" id="A0A9P7Y839"/>
<keyword evidence="3" id="KW-1185">Reference proteome</keyword>
<accession>A0A9P7Y839</accession>
<dbReference type="Gene3D" id="3.40.50.720">
    <property type="entry name" value="NAD(P)-binding Rossmann-like Domain"/>
    <property type="match status" value="1"/>
</dbReference>
<dbReference type="InterPro" id="IPR001509">
    <property type="entry name" value="Epimerase_deHydtase"/>
</dbReference>
<dbReference type="PANTHER" id="PTHR48079:SF9">
    <property type="entry name" value="PUTATIVE-RELATED"/>
    <property type="match status" value="1"/>
</dbReference>
<dbReference type="GO" id="GO:0004029">
    <property type="term" value="F:aldehyde dehydrogenase (NAD+) activity"/>
    <property type="evidence" value="ECO:0007669"/>
    <property type="project" value="TreeGrafter"/>
</dbReference>
<sequence>MRVFVTGATSYVGSKVVEELLAHGHQVLGLVRSDKSAALLSSTGAGGVRGTLTDLDVLKKSAGECGGVIHLAFNHDFTKFAASCAEELKAIETIGEALKGSNKPFITTSGTLAAHVKEPNQVATEDDRITDPTKTPTSPRIWSEIKTIDLVKEGVRAMVVRLSPTTHGDGDKGFVPKLIGTAKTTGVSAYIGDGTNVWPAGHRLDAAPLYRLALEKGKAGSIYHNVGDQAIQIKQIAEIIGRKLNVPVESKTPEEAGKHFGFLAWPLEMNNPTSSLKTQESLGWKPVQVGLIEDLENGGWYFSTEALESMKSGDDYSNNK</sequence>